<feature type="transmembrane region" description="Helical" evidence="9">
    <location>
        <begin position="140"/>
        <end position="157"/>
    </location>
</feature>
<keyword evidence="11" id="KW-1185">Reference proteome</keyword>
<dbReference type="GO" id="GO:0032222">
    <property type="term" value="P:regulation of synaptic transmission, cholinergic"/>
    <property type="evidence" value="ECO:0007669"/>
    <property type="project" value="InterPro"/>
</dbReference>
<dbReference type="GeneID" id="115884684"/>
<name>A0A6J2Y5T6_SITOR</name>
<evidence type="ECO:0000313" key="12">
    <source>
        <dbReference type="RefSeq" id="XP_030759193.1"/>
    </source>
</evidence>
<dbReference type="RefSeq" id="XP_030759193.1">
    <property type="nucleotide sequence ID" value="XM_030903333.1"/>
</dbReference>
<dbReference type="Proteomes" id="UP000504635">
    <property type="component" value="Unplaced"/>
</dbReference>
<comment type="subcellular location">
    <subcellularLocation>
        <location evidence="1">Membrane</location>
        <topology evidence="1">Lipid-anchor</topology>
        <topology evidence="1">GPI-anchor</topology>
    </subcellularLocation>
</comment>
<evidence type="ECO:0000256" key="3">
    <source>
        <dbReference type="ARBA" id="ARBA00022692"/>
    </source>
</evidence>
<gene>
    <name evidence="12" type="primary">LOC115884684</name>
</gene>
<evidence type="ECO:0000313" key="11">
    <source>
        <dbReference type="Proteomes" id="UP000504635"/>
    </source>
</evidence>
<dbReference type="AlphaFoldDB" id="A0A6J2Y5T6"/>
<evidence type="ECO:0000256" key="4">
    <source>
        <dbReference type="ARBA" id="ARBA00022729"/>
    </source>
</evidence>
<protein>
    <submittedName>
        <fullName evidence="12">Uncharacterized protein LOC115884684</fullName>
    </submittedName>
</protein>
<dbReference type="OrthoDB" id="6735691at2759"/>
<keyword evidence="4 10" id="KW-0732">Signal</keyword>
<dbReference type="GO" id="GO:0030431">
    <property type="term" value="P:sleep"/>
    <property type="evidence" value="ECO:0007669"/>
    <property type="project" value="InterPro"/>
</dbReference>
<dbReference type="PANTHER" id="PTHR33562">
    <property type="entry name" value="ATILLA, ISOFORM B-RELATED-RELATED"/>
    <property type="match status" value="1"/>
</dbReference>
<keyword evidence="5 9" id="KW-1133">Transmembrane helix</keyword>
<organism evidence="11 12">
    <name type="scientific">Sitophilus oryzae</name>
    <name type="common">Rice weevil</name>
    <name type="synonym">Curculio oryzae</name>
    <dbReference type="NCBI Taxonomy" id="7048"/>
    <lineage>
        <taxon>Eukaryota</taxon>
        <taxon>Metazoa</taxon>
        <taxon>Ecdysozoa</taxon>
        <taxon>Arthropoda</taxon>
        <taxon>Hexapoda</taxon>
        <taxon>Insecta</taxon>
        <taxon>Pterygota</taxon>
        <taxon>Neoptera</taxon>
        <taxon>Endopterygota</taxon>
        <taxon>Coleoptera</taxon>
        <taxon>Polyphaga</taxon>
        <taxon>Cucujiformia</taxon>
        <taxon>Curculionidae</taxon>
        <taxon>Dryophthorinae</taxon>
        <taxon>Sitophilus</taxon>
    </lineage>
</organism>
<evidence type="ECO:0000256" key="2">
    <source>
        <dbReference type="ARBA" id="ARBA00022622"/>
    </source>
</evidence>
<dbReference type="KEGG" id="soy:115884684"/>
<reference evidence="12" key="1">
    <citation type="submission" date="2025-08" db="UniProtKB">
        <authorList>
            <consortium name="RefSeq"/>
        </authorList>
    </citation>
    <scope>IDENTIFICATION</scope>
    <source>
        <tissue evidence="12">Gonads</tissue>
    </source>
</reference>
<evidence type="ECO:0000256" key="9">
    <source>
        <dbReference type="SAM" id="Phobius"/>
    </source>
</evidence>
<keyword evidence="7" id="KW-0325">Glycoprotein</keyword>
<keyword evidence="8" id="KW-0449">Lipoprotein</keyword>
<keyword evidence="2" id="KW-0336">GPI-anchor</keyword>
<keyword evidence="6 9" id="KW-0472">Membrane</keyword>
<proteinExistence type="predicted"/>
<evidence type="ECO:0000256" key="6">
    <source>
        <dbReference type="ARBA" id="ARBA00023136"/>
    </source>
</evidence>
<accession>A0A6J2Y5T6</accession>
<evidence type="ECO:0000256" key="8">
    <source>
        <dbReference type="ARBA" id="ARBA00023288"/>
    </source>
</evidence>
<evidence type="ECO:0000256" key="5">
    <source>
        <dbReference type="ARBA" id="ARBA00022989"/>
    </source>
</evidence>
<dbReference type="InterPro" id="IPR031424">
    <property type="entry name" value="QVR-like"/>
</dbReference>
<evidence type="ECO:0000256" key="7">
    <source>
        <dbReference type="ARBA" id="ARBA00023180"/>
    </source>
</evidence>
<dbReference type="InParanoid" id="A0A6J2Y5T6"/>
<keyword evidence="3 9" id="KW-0812">Transmembrane</keyword>
<dbReference type="InterPro" id="IPR050975">
    <property type="entry name" value="Sleep_regulator"/>
</dbReference>
<feature type="signal peptide" evidence="10">
    <location>
        <begin position="1"/>
        <end position="23"/>
    </location>
</feature>
<evidence type="ECO:0000256" key="1">
    <source>
        <dbReference type="ARBA" id="ARBA00004589"/>
    </source>
</evidence>
<dbReference type="Pfam" id="PF17064">
    <property type="entry name" value="QVR"/>
    <property type="match status" value="1"/>
</dbReference>
<sequence>MKTEIYFSSSFVILLVTFSFALSQTIQCYDCDPVDEGEKCGDPATSVPKLLNCNKEFGPPESNSTYICLSAYIKYSSNDTLTGVYRGCKSQKSDVESYCDFFKEEIDGPNATVISCTTCTDSLCNNQTFSLSGNLNDAVSLQYVVFPLVLSLVFLLVA</sequence>
<evidence type="ECO:0000256" key="10">
    <source>
        <dbReference type="SAM" id="SignalP"/>
    </source>
</evidence>
<dbReference type="GO" id="GO:0098552">
    <property type="term" value="C:side of membrane"/>
    <property type="evidence" value="ECO:0007669"/>
    <property type="project" value="UniProtKB-KW"/>
</dbReference>
<feature type="chain" id="PRO_5027071407" evidence="10">
    <location>
        <begin position="24"/>
        <end position="158"/>
    </location>
</feature>